<protein>
    <recommendedName>
        <fullName evidence="5">Adenine DNA glycosylase</fullName>
        <ecNumber evidence="4">3.2.2.31</ecNumber>
    </recommendedName>
</protein>
<dbReference type="GO" id="GO:0034039">
    <property type="term" value="F:8-oxo-7,8-dihydroguanine DNA N-glycosylase activity"/>
    <property type="evidence" value="ECO:0007669"/>
    <property type="project" value="TreeGrafter"/>
</dbReference>
<dbReference type="SUPFAM" id="SSF49899">
    <property type="entry name" value="Concanavalin A-like lectins/glucanases"/>
    <property type="match status" value="1"/>
</dbReference>
<evidence type="ECO:0000256" key="8">
    <source>
        <dbReference type="ARBA" id="ARBA00022763"/>
    </source>
</evidence>
<dbReference type="GO" id="GO:0035485">
    <property type="term" value="F:adenine/guanine mispair binding"/>
    <property type="evidence" value="ECO:0007669"/>
    <property type="project" value="TreeGrafter"/>
</dbReference>
<dbReference type="GO" id="GO:0005634">
    <property type="term" value="C:nucleus"/>
    <property type="evidence" value="ECO:0007669"/>
    <property type="project" value="TreeGrafter"/>
</dbReference>
<gene>
    <name evidence="16" type="ORF">EC973_002228</name>
</gene>
<dbReference type="PANTHER" id="PTHR42944">
    <property type="entry name" value="ADENINE DNA GLYCOSYLASE"/>
    <property type="match status" value="1"/>
</dbReference>
<evidence type="ECO:0000256" key="11">
    <source>
        <dbReference type="ARBA" id="ARBA00023014"/>
    </source>
</evidence>
<dbReference type="InterPro" id="IPR011257">
    <property type="entry name" value="DNA_glycosylase"/>
</dbReference>
<dbReference type="GO" id="GO:0005975">
    <property type="term" value="P:carbohydrate metabolic process"/>
    <property type="evidence" value="ECO:0007669"/>
    <property type="project" value="InterPro"/>
</dbReference>
<organism evidence="16 17">
    <name type="scientific">Apophysomyces ossiformis</name>
    <dbReference type="NCBI Taxonomy" id="679940"/>
    <lineage>
        <taxon>Eukaryota</taxon>
        <taxon>Fungi</taxon>
        <taxon>Fungi incertae sedis</taxon>
        <taxon>Mucoromycota</taxon>
        <taxon>Mucoromycotina</taxon>
        <taxon>Mucoromycetes</taxon>
        <taxon>Mucorales</taxon>
        <taxon>Mucorineae</taxon>
        <taxon>Mucoraceae</taxon>
        <taxon>Apophysomyces</taxon>
    </lineage>
</organism>
<dbReference type="InterPro" id="IPR000757">
    <property type="entry name" value="Beta-glucanase-like"/>
</dbReference>
<dbReference type="InterPro" id="IPR013320">
    <property type="entry name" value="ConA-like_dom_sf"/>
</dbReference>
<dbReference type="PANTHER" id="PTHR42944:SF1">
    <property type="entry name" value="ADENINE DNA GLYCOSYLASE"/>
    <property type="match status" value="1"/>
</dbReference>
<keyword evidence="12" id="KW-0234">DNA repair</keyword>
<evidence type="ECO:0000256" key="9">
    <source>
        <dbReference type="ARBA" id="ARBA00022801"/>
    </source>
</evidence>
<evidence type="ECO:0000256" key="7">
    <source>
        <dbReference type="ARBA" id="ARBA00022723"/>
    </source>
</evidence>
<dbReference type="InterPro" id="IPR029119">
    <property type="entry name" value="MutY_C"/>
</dbReference>
<evidence type="ECO:0000256" key="4">
    <source>
        <dbReference type="ARBA" id="ARBA00012045"/>
    </source>
</evidence>
<dbReference type="PROSITE" id="PS51462">
    <property type="entry name" value="NUDIX"/>
    <property type="match status" value="1"/>
</dbReference>
<comment type="caution">
    <text evidence="16">The sequence shown here is derived from an EMBL/GenBank/DDBJ whole genome shotgun (WGS) entry which is preliminary data.</text>
</comment>
<dbReference type="Pfam" id="PF00730">
    <property type="entry name" value="HhH-GPD"/>
    <property type="match status" value="1"/>
</dbReference>
<dbReference type="InterPro" id="IPR044298">
    <property type="entry name" value="MIG/MutY"/>
</dbReference>
<comment type="similarity">
    <text evidence="3">Belongs to the Nth/MutY family.</text>
</comment>
<comment type="catalytic activity">
    <reaction evidence="1">
        <text>Hydrolyzes free adenine bases from 7,8-dihydro-8-oxoguanine:adenine mismatched double-stranded DNA, leaving an apurinic site.</text>
        <dbReference type="EC" id="3.2.2.31"/>
    </reaction>
</comment>
<dbReference type="SUPFAM" id="SSF55811">
    <property type="entry name" value="Nudix"/>
    <property type="match status" value="1"/>
</dbReference>
<evidence type="ECO:0000259" key="14">
    <source>
        <dbReference type="PROSITE" id="PS51462"/>
    </source>
</evidence>
<dbReference type="Gene3D" id="2.60.120.200">
    <property type="match status" value="1"/>
</dbReference>
<dbReference type="InterPro" id="IPR000086">
    <property type="entry name" value="NUDIX_hydrolase_dom"/>
</dbReference>
<dbReference type="InterPro" id="IPR023170">
    <property type="entry name" value="HhH_base_excis_C"/>
</dbReference>
<dbReference type="EMBL" id="JABAYA010000016">
    <property type="protein sequence ID" value="KAF7730421.1"/>
    <property type="molecule type" value="Genomic_DNA"/>
</dbReference>
<dbReference type="GO" id="GO:0006285">
    <property type="term" value="P:base-excision repair, AP site formation"/>
    <property type="evidence" value="ECO:0007669"/>
    <property type="project" value="UniProtKB-ARBA"/>
</dbReference>
<dbReference type="Gene3D" id="1.10.1670.10">
    <property type="entry name" value="Helix-hairpin-Helix base-excision DNA repair enzymes (C-terminal)"/>
    <property type="match status" value="1"/>
</dbReference>
<evidence type="ECO:0000256" key="12">
    <source>
        <dbReference type="ARBA" id="ARBA00023204"/>
    </source>
</evidence>
<keyword evidence="10" id="KW-0408">Iron</keyword>
<dbReference type="GO" id="GO:0032357">
    <property type="term" value="F:oxidized purine DNA binding"/>
    <property type="evidence" value="ECO:0007669"/>
    <property type="project" value="TreeGrafter"/>
</dbReference>
<dbReference type="InterPro" id="IPR003265">
    <property type="entry name" value="HhH-GPD_domain"/>
</dbReference>
<dbReference type="GO" id="GO:0006298">
    <property type="term" value="P:mismatch repair"/>
    <property type="evidence" value="ECO:0007669"/>
    <property type="project" value="TreeGrafter"/>
</dbReference>
<sequence length="770" mass="88126">MSKTRRQREPSRTSTQGEISIEECVQSRRLNHNDTYHQVPEHEISLIQTDLLSWYDCNKRTNMPWRKPTRTDVDKKEIAQRAYEVWISEVMLQQTQVATVIDYYRRWLEAFPTIYDLAEADIEKVNSVWAGLGYYSRARRLWEGARKVVEELDGMLPGNAKDLQQHIPGVGRYTAGAISSIVFGERSAAVDGNVIRVVARLRAIGADPKKAASVEAFWDITTSLVPEARPGDFNQALMELGARVCTPAAMQYETQARLKADAFWTNEKKRKVTVNHDCTICPELQSDLVEEQDYLVTRYPTKAEKKPPRDEECAVYIIQRTTGETKEPMFLISKRPDTGLLAGLWEFPSLELADEETTYKQRSEKAASFIRERYKIDLDDTEQLERHDLGNVVHLFSHIRKVYHAEWISYRSSRIDDVEDKSVKWVTLEELKKSPIPTGLKKALKILEKFQKCEIRMRNRFAGNKQETVRLVSRRITLASLPTIHTQDVECQNYKTDFTRSSTGWVARDMDPETYALTPVGVKMKLLPPRQYIRLHDENHMPFNKYEGRGPTFNSSTYLRYGKVSATVKSARVGGAVTAIILIGDGNDEIDIELLGGDVNHMQTNYFWGHKPLYTVNGAYHNVSGKPIYEDFHTYTVDWQPQRITWSVDGQLVRVKERNDTCEEGVCRFPSQPARVQIGLWDGSKDSGTAEWARGPIDWVRDSVISAYIKAVEIECHPEYNNITGVITEDGELKPYTPPHPTETSSLAENVLPDYRLLPALWLAAILIQL</sequence>
<keyword evidence="11" id="KW-0411">Iron-sulfur</keyword>
<dbReference type="Pfam" id="PF00722">
    <property type="entry name" value="Glyco_hydro_16"/>
    <property type="match status" value="1"/>
</dbReference>
<evidence type="ECO:0000256" key="3">
    <source>
        <dbReference type="ARBA" id="ARBA00008343"/>
    </source>
</evidence>
<keyword evidence="9" id="KW-0378">Hydrolase</keyword>
<dbReference type="GO" id="GO:0000701">
    <property type="term" value="F:purine-specific mismatch base pair DNA N-glycosylase activity"/>
    <property type="evidence" value="ECO:0007669"/>
    <property type="project" value="UniProtKB-EC"/>
</dbReference>
<dbReference type="GO" id="GO:0046872">
    <property type="term" value="F:metal ion binding"/>
    <property type="evidence" value="ECO:0007669"/>
    <property type="project" value="UniProtKB-KW"/>
</dbReference>
<dbReference type="AlphaFoldDB" id="A0A8H7BU06"/>
<evidence type="ECO:0000256" key="5">
    <source>
        <dbReference type="ARBA" id="ARBA00022023"/>
    </source>
</evidence>
<keyword evidence="8" id="KW-0227">DNA damage</keyword>
<evidence type="ECO:0000259" key="15">
    <source>
        <dbReference type="PROSITE" id="PS51762"/>
    </source>
</evidence>
<dbReference type="SUPFAM" id="SSF48150">
    <property type="entry name" value="DNA-glycosylase"/>
    <property type="match status" value="1"/>
</dbReference>
<evidence type="ECO:0000256" key="1">
    <source>
        <dbReference type="ARBA" id="ARBA00000843"/>
    </source>
</evidence>
<dbReference type="GO" id="GO:0004553">
    <property type="term" value="F:hydrolase activity, hydrolyzing O-glycosyl compounds"/>
    <property type="evidence" value="ECO:0007669"/>
    <property type="project" value="InterPro"/>
</dbReference>
<dbReference type="CDD" id="cd00056">
    <property type="entry name" value="ENDO3c"/>
    <property type="match status" value="1"/>
</dbReference>
<dbReference type="SMART" id="SM00478">
    <property type="entry name" value="ENDO3c"/>
    <property type="match status" value="1"/>
</dbReference>
<accession>A0A8H7BU06</accession>
<comment type="cofactor">
    <cofactor evidence="2">
        <name>[4Fe-4S] cluster</name>
        <dbReference type="ChEBI" id="CHEBI:49883"/>
    </cofactor>
</comment>
<keyword evidence="6" id="KW-0004">4Fe-4S</keyword>
<evidence type="ECO:0000313" key="17">
    <source>
        <dbReference type="Proteomes" id="UP000605846"/>
    </source>
</evidence>
<feature type="domain" description="Nudix hydrolase" evidence="14">
    <location>
        <begin position="308"/>
        <end position="448"/>
    </location>
</feature>
<keyword evidence="17" id="KW-1185">Reference proteome</keyword>
<dbReference type="GO" id="GO:0051539">
    <property type="term" value="F:4 iron, 4 sulfur cluster binding"/>
    <property type="evidence" value="ECO:0007669"/>
    <property type="project" value="UniProtKB-KW"/>
</dbReference>
<dbReference type="Pfam" id="PF14815">
    <property type="entry name" value="NUDIX_4"/>
    <property type="match status" value="1"/>
</dbReference>
<keyword evidence="13" id="KW-0326">Glycosidase</keyword>
<name>A0A8H7BU06_9FUNG</name>
<dbReference type="PROSITE" id="PS51762">
    <property type="entry name" value="GH16_2"/>
    <property type="match status" value="1"/>
</dbReference>
<dbReference type="CDD" id="cd03431">
    <property type="entry name" value="NUDIX_DNA_Glycosylase_C-MutY"/>
    <property type="match status" value="1"/>
</dbReference>
<dbReference type="Gene3D" id="3.90.79.10">
    <property type="entry name" value="Nucleoside Triphosphate Pyrophosphohydrolase"/>
    <property type="match status" value="1"/>
</dbReference>
<dbReference type="OrthoDB" id="10248838at2759"/>
<feature type="domain" description="GH16" evidence="15">
    <location>
        <begin position="429"/>
        <end position="708"/>
    </location>
</feature>
<proteinExistence type="inferred from homology"/>
<dbReference type="Gene3D" id="1.10.340.30">
    <property type="entry name" value="Hypothetical protein, domain 2"/>
    <property type="match status" value="1"/>
</dbReference>
<dbReference type="InterPro" id="IPR015797">
    <property type="entry name" value="NUDIX_hydrolase-like_dom_sf"/>
</dbReference>
<evidence type="ECO:0000256" key="6">
    <source>
        <dbReference type="ARBA" id="ARBA00022485"/>
    </source>
</evidence>
<dbReference type="EC" id="3.2.2.31" evidence="4"/>
<keyword evidence="7" id="KW-0479">Metal-binding</keyword>
<evidence type="ECO:0000256" key="13">
    <source>
        <dbReference type="ARBA" id="ARBA00023295"/>
    </source>
</evidence>
<dbReference type="Proteomes" id="UP000605846">
    <property type="component" value="Unassembled WGS sequence"/>
</dbReference>
<dbReference type="FunFam" id="1.10.340.30:FF:000002">
    <property type="entry name" value="Adenine DNA glycosylase"/>
    <property type="match status" value="1"/>
</dbReference>
<reference evidence="16" key="1">
    <citation type="submission" date="2020-01" db="EMBL/GenBank/DDBJ databases">
        <title>Genome Sequencing of Three Apophysomyces-Like Fungal Strains Confirms a Novel Fungal Genus in the Mucoromycota with divergent Burkholderia-like Endosymbiotic Bacteria.</title>
        <authorList>
            <person name="Stajich J.E."/>
            <person name="Macias A.M."/>
            <person name="Carter-House D."/>
            <person name="Lovett B."/>
            <person name="Kasson L.R."/>
            <person name="Berry K."/>
            <person name="Grigoriev I."/>
            <person name="Chang Y."/>
            <person name="Spatafora J."/>
            <person name="Kasson M.T."/>
        </authorList>
    </citation>
    <scope>NUCLEOTIDE SEQUENCE</scope>
    <source>
        <strain evidence="16">NRRL A-21654</strain>
    </source>
</reference>
<evidence type="ECO:0000313" key="16">
    <source>
        <dbReference type="EMBL" id="KAF7730421.1"/>
    </source>
</evidence>
<evidence type="ECO:0000256" key="10">
    <source>
        <dbReference type="ARBA" id="ARBA00023004"/>
    </source>
</evidence>
<evidence type="ECO:0000256" key="2">
    <source>
        <dbReference type="ARBA" id="ARBA00001966"/>
    </source>
</evidence>